<evidence type="ECO:0000313" key="2">
    <source>
        <dbReference type="EMBL" id="OQX50801.1"/>
    </source>
</evidence>
<proteinExistence type="predicted"/>
<dbReference type="SUPFAM" id="SSF143100">
    <property type="entry name" value="TTHA1013/TTHA0281-like"/>
    <property type="match status" value="1"/>
</dbReference>
<dbReference type="InterPro" id="IPR031807">
    <property type="entry name" value="HicB-like"/>
</dbReference>
<dbReference type="Proteomes" id="UP000192520">
    <property type="component" value="Unassembled WGS sequence"/>
</dbReference>
<dbReference type="Gene3D" id="3.30.160.250">
    <property type="match status" value="1"/>
</dbReference>
<dbReference type="Pfam" id="PF15919">
    <property type="entry name" value="HicB_lk_antitox"/>
    <property type="match status" value="1"/>
</dbReference>
<feature type="domain" description="HicB-like antitoxin of toxin-antitoxin system" evidence="1">
    <location>
        <begin position="18"/>
        <end position="63"/>
    </location>
</feature>
<gene>
    <name evidence="2" type="ORF">B5M47_03035</name>
</gene>
<protein>
    <recommendedName>
        <fullName evidence="1">HicB-like antitoxin of toxin-antitoxin system domain-containing protein</fullName>
    </recommendedName>
</protein>
<evidence type="ECO:0000313" key="3">
    <source>
        <dbReference type="Proteomes" id="UP000192520"/>
    </source>
</evidence>
<accession>A0A1W9NXA9</accession>
<reference evidence="3" key="1">
    <citation type="submission" date="2017-03" db="EMBL/GenBank/DDBJ databases">
        <title>Novel pathways for hydrocarbon cycling and metabolic interdependencies in hydrothermal sediment communities.</title>
        <authorList>
            <person name="Dombrowski N."/>
            <person name="Seitz K."/>
            <person name="Teske A."/>
            <person name="Baker B."/>
        </authorList>
    </citation>
    <scope>NUCLEOTIDE SEQUENCE [LARGE SCALE GENOMIC DNA]</scope>
</reference>
<sequence>MGKSTKDTKNKVKILQYNAIFQEEKEGGFSVWVPALPGCCSQGETFEEAVENIKEAIELYLEAEPRILEYKDEAKERQFLIPIKVSYA</sequence>
<dbReference type="InterPro" id="IPR051404">
    <property type="entry name" value="TA_system_antitoxin"/>
</dbReference>
<dbReference type="AlphaFoldDB" id="A0A1W9NXA9"/>
<comment type="caution">
    <text evidence="2">The sequence shown here is derived from an EMBL/GenBank/DDBJ whole genome shotgun (WGS) entry which is preliminary data.</text>
</comment>
<dbReference type="EMBL" id="MZGJ01000018">
    <property type="protein sequence ID" value="OQX50801.1"/>
    <property type="molecule type" value="Genomic_DNA"/>
</dbReference>
<organism evidence="2 3">
    <name type="scientific">candidate division CPR3 bacterium 4484_211</name>
    <dbReference type="NCBI Taxonomy" id="1968527"/>
    <lineage>
        <taxon>Bacteria</taxon>
        <taxon>Bacteria division CPR3</taxon>
    </lineage>
</organism>
<dbReference type="PANTHER" id="PTHR34504:SF2">
    <property type="entry name" value="UPF0150 PROTEIN SSL0259"/>
    <property type="match status" value="1"/>
</dbReference>
<name>A0A1W9NXA9_UNCC3</name>
<dbReference type="PANTHER" id="PTHR34504">
    <property type="entry name" value="ANTITOXIN HICB"/>
    <property type="match status" value="1"/>
</dbReference>
<dbReference type="InterPro" id="IPR035069">
    <property type="entry name" value="TTHA1013/TTHA0281-like"/>
</dbReference>
<evidence type="ECO:0000259" key="1">
    <source>
        <dbReference type="Pfam" id="PF15919"/>
    </source>
</evidence>
<dbReference type="STRING" id="1968527.B5M47_03035"/>